<dbReference type="Proteomes" id="UP000013165">
    <property type="component" value="Unassembled WGS sequence"/>
</dbReference>
<organism evidence="3 4">
    <name type="scientific">Marinobacter nanhaiticus D15-8W</name>
    <dbReference type="NCBI Taxonomy" id="626887"/>
    <lineage>
        <taxon>Bacteria</taxon>
        <taxon>Pseudomonadati</taxon>
        <taxon>Pseudomonadota</taxon>
        <taxon>Gammaproteobacteria</taxon>
        <taxon>Pseudomonadales</taxon>
        <taxon>Marinobacteraceae</taxon>
        <taxon>Marinobacter</taxon>
    </lineage>
</organism>
<feature type="region of interest" description="Disordered" evidence="1">
    <location>
        <begin position="1"/>
        <end position="46"/>
    </location>
</feature>
<dbReference type="Pfam" id="PF13480">
    <property type="entry name" value="Acetyltransf_6"/>
    <property type="match status" value="1"/>
</dbReference>
<dbReference type="OrthoDB" id="9773932at2"/>
<dbReference type="SUPFAM" id="SSF55729">
    <property type="entry name" value="Acyl-CoA N-acyltransferases (Nat)"/>
    <property type="match status" value="2"/>
</dbReference>
<dbReference type="STRING" id="626887.J057_22990"/>
<dbReference type="AlphaFoldDB" id="N6VVU8"/>
<evidence type="ECO:0000259" key="2">
    <source>
        <dbReference type="Pfam" id="PF13480"/>
    </source>
</evidence>
<dbReference type="PANTHER" id="PTHR36174">
    <property type="entry name" value="LIPID II:GLYCINE GLYCYLTRANSFERASE"/>
    <property type="match status" value="1"/>
</dbReference>
<dbReference type="Gene3D" id="3.40.630.30">
    <property type="match status" value="1"/>
</dbReference>
<dbReference type="HOGENOM" id="CLU_042156_0_0_6"/>
<proteinExistence type="predicted"/>
<feature type="region of interest" description="Disordered" evidence="1">
    <location>
        <begin position="67"/>
        <end position="87"/>
    </location>
</feature>
<comment type="caution">
    <text evidence="3">The sequence shown here is derived from an EMBL/GenBank/DDBJ whole genome shotgun (WGS) entry which is preliminary data.</text>
</comment>
<dbReference type="PATRIC" id="fig|626887.3.peg.4595"/>
<keyword evidence="4" id="KW-1185">Reference proteome</keyword>
<feature type="compositionally biased region" description="Polar residues" evidence="1">
    <location>
        <begin position="1"/>
        <end position="11"/>
    </location>
</feature>
<dbReference type="InterPro" id="IPR017469">
    <property type="entry name" value="PEP-CTERM_FemAB-rel"/>
</dbReference>
<dbReference type="InterPro" id="IPR050644">
    <property type="entry name" value="PG_Glycine_Bridge_Synth"/>
</dbReference>
<dbReference type="EMBL" id="APLQ01000014">
    <property type="protein sequence ID" value="ENO14310.1"/>
    <property type="molecule type" value="Genomic_DNA"/>
</dbReference>
<dbReference type="RefSeq" id="WP_004582529.1">
    <property type="nucleotide sequence ID" value="NZ_AP028878.1"/>
</dbReference>
<accession>N6VVU8</accession>
<evidence type="ECO:0000313" key="4">
    <source>
        <dbReference type="Proteomes" id="UP000013165"/>
    </source>
</evidence>
<dbReference type="eggNOG" id="COG5653">
    <property type="taxonomic scope" value="Bacteria"/>
</dbReference>
<name>N6VVU8_9GAMM</name>
<reference evidence="3 4" key="1">
    <citation type="journal article" date="2013" name="Genome Announc.">
        <title>Genome Sequence of the Polycyclic Aromatic Hydrocarbon-Degrading Bacterium Strain Marinobacter nanhaiticus D15-8WT.</title>
        <authorList>
            <person name="Cui Z."/>
            <person name="Gao W."/>
            <person name="Li Q."/>
            <person name="Xu G."/>
            <person name="Zheng L."/>
        </authorList>
    </citation>
    <scope>NUCLEOTIDE SEQUENCE [LARGE SCALE GENOMIC DNA]</scope>
    <source>
        <strain evidence="3 4">D15-8W</strain>
    </source>
</reference>
<dbReference type="PANTHER" id="PTHR36174:SF1">
    <property type="entry name" value="LIPID II:GLYCINE GLYCYLTRANSFERASE"/>
    <property type="match status" value="1"/>
</dbReference>
<dbReference type="InterPro" id="IPR038740">
    <property type="entry name" value="BioF2-like_GNAT_dom"/>
</dbReference>
<protein>
    <submittedName>
        <fullName evidence="3">FemAB family PEP-CTERM system-associated protein</fullName>
    </submittedName>
</protein>
<evidence type="ECO:0000313" key="3">
    <source>
        <dbReference type="EMBL" id="ENO14310.1"/>
    </source>
</evidence>
<evidence type="ECO:0000256" key="1">
    <source>
        <dbReference type="SAM" id="MobiDB-lite"/>
    </source>
</evidence>
<gene>
    <name evidence="3" type="ORF">J057_22990</name>
</gene>
<sequence length="444" mass="50534">MAENSATSAASDNFPPPSKEQLDALKARKGQLSRQVGEAKKNGLSADDLIEQLKQVSDELKALQKAQKQTLNRQQDDAQKTQEAPAAPPFVGAKIESIVHQMLVDPRSTDRCAAWDRYVDEHPAGTAYHRMGVRRFIENTYGHQTRYLCALGENGEIVGVLPLVQLRSRLFGNFVVSVPYFNYGGVLADNRSVADRLIEAASGWSDSIGASHVEFRHMDQSPLDLPARKDKITFWLNLPKTSDDLWNQFKPKLRAQIRRAEREEPEWYIGGLELLNDFYDVFAANMRDLGTPVYGKRFFRNLIEESGLTTRLVVVKVAGKPCGCAFLLGYRKRMEIPWASTLREFNSSSINMYMYWRVLEFAIEQGYRMFDFGRCTEDAGTYRFKRQWGAEPLPMRWDYKMAPGVSMPGLNPDNPKFRLLIAIWQRMPVWLTRILGPGVVKSLP</sequence>
<feature type="domain" description="BioF2-like acetyltransferase" evidence="2">
    <location>
        <begin position="252"/>
        <end position="386"/>
    </location>
</feature>
<dbReference type="InterPro" id="IPR016181">
    <property type="entry name" value="Acyl_CoA_acyltransferase"/>
</dbReference>
<dbReference type="NCBIfam" id="TIGR03019">
    <property type="entry name" value="pepcterm_femAB"/>
    <property type="match status" value="1"/>
</dbReference>